<dbReference type="GO" id="GO:0003839">
    <property type="term" value="F:gamma-glutamylcyclotransferase activity"/>
    <property type="evidence" value="ECO:0007669"/>
    <property type="project" value="UniProtKB-EC"/>
</dbReference>
<dbReference type="AlphaFoldDB" id="A0AAJ7DUI3"/>
<feature type="binding site" evidence="4">
    <location>
        <begin position="7"/>
        <end position="12"/>
    </location>
    <ligand>
        <name>substrate</name>
    </ligand>
</feature>
<dbReference type="InterPro" id="IPR017939">
    <property type="entry name" value="G-Glutamylcylcotransferase"/>
</dbReference>
<keyword evidence="2" id="KW-0456">Lyase</keyword>
<dbReference type="CDD" id="cd06661">
    <property type="entry name" value="GGCT_like"/>
    <property type="match status" value="1"/>
</dbReference>
<dbReference type="RefSeq" id="XP_011496903.1">
    <property type="nucleotide sequence ID" value="XM_011498601.1"/>
</dbReference>
<evidence type="ECO:0000256" key="2">
    <source>
        <dbReference type="ARBA" id="ARBA00023239"/>
    </source>
</evidence>
<name>A0AAJ7DUI3_9HYME</name>
<dbReference type="EC" id="4.3.2.9" evidence="1"/>
<evidence type="ECO:0000256" key="4">
    <source>
        <dbReference type="PIRSR" id="PIRSR617939-2"/>
    </source>
</evidence>
<evidence type="ECO:0000256" key="1">
    <source>
        <dbReference type="ARBA" id="ARBA00012346"/>
    </source>
</evidence>
<dbReference type="KEGG" id="csol:105361426"/>
<dbReference type="Pfam" id="PF13772">
    <property type="entry name" value="AIG2_2"/>
    <property type="match status" value="1"/>
</dbReference>
<proteinExistence type="predicted"/>
<feature type="binding site" evidence="4">
    <location>
        <position position="134"/>
    </location>
    <ligand>
        <name>substrate</name>
    </ligand>
</feature>
<dbReference type="Gene3D" id="3.10.490.10">
    <property type="entry name" value="Gamma-glutamyl cyclotransferase-like"/>
    <property type="match status" value="1"/>
</dbReference>
<dbReference type="PANTHER" id="PTHR12935">
    <property type="entry name" value="GAMMA-GLUTAMYLCYCLOTRANSFERASE"/>
    <property type="match status" value="1"/>
</dbReference>
<evidence type="ECO:0000256" key="3">
    <source>
        <dbReference type="PIRSR" id="PIRSR617939-1"/>
    </source>
</evidence>
<gene>
    <name evidence="6" type="primary">LOC105361426</name>
</gene>
<keyword evidence="5" id="KW-1185">Reference proteome</keyword>
<dbReference type="Proteomes" id="UP000695007">
    <property type="component" value="Unplaced"/>
</dbReference>
<dbReference type="GeneID" id="105361426"/>
<organism evidence="5 6">
    <name type="scientific">Ceratosolen solmsi marchali</name>
    <dbReference type="NCBI Taxonomy" id="326594"/>
    <lineage>
        <taxon>Eukaryota</taxon>
        <taxon>Metazoa</taxon>
        <taxon>Ecdysozoa</taxon>
        <taxon>Arthropoda</taxon>
        <taxon>Hexapoda</taxon>
        <taxon>Insecta</taxon>
        <taxon>Pterygota</taxon>
        <taxon>Neoptera</taxon>
        <taxon>Endopterygota</taxon>
        <taxon>Hymenoptera</taxon>
        <taxon>Apocrita</taxon>
        <taxon>Proctotrupomorpha</taxon>
        <taxon>Chalcidoidea</taxon>
        <taxon>Agaonidae</taxon>
        <taxon>Agaoninae</taxon>
        <taxon>Ceratosolen</taxon>
    </lineage>
</organism>
<dbReference type="InterPro" id="IPR013024">
    <property type="entry name" value="GGCT-like"/>
</dbReference>
<dbReference type="InterPro" id="IPR036568">
    <property type="entry name" value="GGCT-like_sf"/>
</dbReference>
<accession>A0AAJ7DUI3</accession>
<dbReference type="PANTHER" id="PTHR12935:SF0">
    <property type="entry name" value="GAMMA-GLUTAMYLCYCLOTRANSFERASE"/>
    <property type="match status" value="1"/>
</dbReference>
<evidence type="ECO:0000313" key="6">
    <source>
        <dbReference type="RefSeq" id="XP_011496903.1"/>
    </source>
</evidence>
<feature type="active site" description="Proton acceptor" evidence="3">
    <location>
        <position position="82"/>
    </location>
</feature>
<evidence type="ECO:0000313" key="5">
    <source>
        <dbReference type="Proteomes" id="UP000695007"/>
    </source>
</evidence>
<protein>
    <recommendedName>
        <fullName evidence="1">gamma-glutamylcyclotransferase</fullName>
        <ecNumber evidence="1">4.3.2.9</ecNumber>
    </recommendedName>
</protein>
<sequence length="174" mass="20351">MSKTFLYFAYGSNMLTKRIHINNPTAVKKYVGTLKDYRLDFITFSKRWQGCAATIVPCPAFEVWGIVWEINISNMPDLDKQEGVHMNLYFAKNVIINTTIGENIECRVYQQLCLPEEYLKPIFLPPERQPSFIYLNTLIRGAKEHKINKDYIKYLESFHHNGYNGEIEIQGIFD</sequence>
<reference evidence="6" key="1">
    <citation type="submission" date="2025-08" db="UniProtKB">
        <authorList>
            <consortium name="RefSeq"/>
        </authorList>
    </citation>
    <scope>IDENTIFICATION</scope>
</reference>
<dbReference type="SUPFAM" id="SSF110857">
    <property type="entry name" value="Gamma-glutamyl cyclotransferase-like"/>
    <property type="match status" value="1"/>
</dbReference>